<dbReference type="EMBL" id="CP002049">
    <property type="protein sequence ID" value="ADI15672.1"/>
    <property type="molecule type" value="Genomic_DNA"/>
</dbReference>
<dbReference type="GO" id="GO:0004175">
    <property type="term" value="F:endopeptidase activity"/>
    <property type="evidence" value="ECO:0007669"/>
    <property type="project" value="UniProtKB-ARBA"/>
</dbReference>
<dbReference type="GO" id="GO:0080120">
    <property type="term" value="P:CAAX-box protein maturation"/>
    <property type="evidence" value="ECO:0007669"/>
    <property type="project" value="UniProtKB-ARBA"/>
</dbReference>
<reference evidence="4" key="1">
    <citation type="submission" date="2010-05" db="EMBL/GenBank/DDBJ databases">
        <title>The complete genome of Truepera radiovictris DSM 17093.</title>
        <authorList>
            <consortium name="US DOE Joint Genome Institute (JGI-PGF)"/>
            <person name="Lucas S."/>
            <person name="Copeland A."/>
            <person name="Lapidus A."/>
            <person name="Glavina del Rio T."/>
            <person name="Dalin E."/>
            <person name="Tice H."/>
            <person name="Bruce D."/>
            <person name="Goodwin L."/>
            <person name="Pitluck S."/>
            <person name="Kyrpides N."/>
            <person name="Mavromatis K."/>
            <person name="Ovchinnikova G."/>
            <person name="Munk A.C."/>
            <person name="Detter J.C."/>
            <person name="Han C."/>
            <person name="Tapia R."/>
            <person name="Land M."/>
            <person name="Hauser L."/>
            <person name="Markowitz V."/>
            <person name="Cheng J.-F."/>
            <person name="Hugenholtz P."/>
            <person name="Woyke T."/>
            <person name="Wu D."/>
            <person name="Tindall B."/>
            <person name="Pomrenke H.G."/>
            <person name="Brambilla E."/>
            <person name="Klenk H.-P."/>
            <person name="Eisen J.A."/>
        </authorList>
    </citation>
    <scope>NUCLEOTIDE SEQUENCE [LARGE SCALE GENOMIC DNA]</scope>
    <source>
        <strain evidence="4">DSM 17093 / CIP 108686 / LMG 22925 / RQ-24</strain>
    </source>
</reference>
<dbReference type="AlphaFoldDB" id="D7CTX5"/>
<dbReference type="eggNOG" id="COG1266">
    <property type="taxonomic scope" value="Bacteria"/>
</dbReference>
<feature type="transmembrane region" description="Helical" evidence="1">
    <location>
        <begin position="142"/>
        <end position="169"/>
    </location>
</feature>
<dbReference type="OrthoDB" id="158986at2"/>
<evidence type="ECO:0000256" key="1">
    <source>
        <dbReference type="SAM" id="Phobius"/>
    </source>
</evidence>
<dbReference type="Proteomes" id="UP000000379">
    <property type="component" value="Chromosome"/>
</dbReference>
<dbReference type="Pfam" id="PF02517">
    <property type="entry name" value="Rce1-like"/>
    <property type="match status" value="1"/>
</dbReference>
<feature type="transmembrane region" description="Helical" evidence="1">
    <location>
        <begin position="7"/>
        <end position="27"/>
    </location>
</feature>
<feature type="transmembrane region" description="Helical" evidence="1">
    <location>
        <begin position="100"/>
        <end position="122"/>
    </location>
</feature>
<dbReference type="HOGENOM" id="CLU_1481325_0_0_0"/>
<keyword evidence="1" id="KW-1133">Transmembrane helix</keyword>
<reference evidence="3 4" key="2">
    <citation type="journal article" date="2011" name="Stand. Genomic Sci.">
        <title>Complete genome sequence of Truepera radiovictrix type strain (RQ-24).</title>
        <authorList>
            <person name="Ivanova N."/>
            <person name="Rohde C."/>
            <person name="Munk C."/>
            <person name="Nolan M."/>
            <person name="Lucas S."/>
            <person name="Del Rio T.G."/>
            <person name="Tice H."/>
            <person name="Deshpande S."/>
            <person name="Cheng J.F."/>
            <person name="Tapia R."/>
            <person name="Han C."/>
            <person name="Goodwin L."/>
            <person name="Pitluck S."/>
            <person name="Liolios K."/>
            <person name="Mavromatis K."/>
            <person name="Mikhailova N."/>
            <person name="Pati A."/>
            <person name="Chen A."/>
            <person name="Palaniappan K."/>
            <person name="Land M."/>
            <person name="Hauser L."/>
            <person name="Chang Y.J."/>
            <person name="Jeffries C.D."/>
            <person name="Brambilla E."/>
            <person name="Rohde M."/>
            <person name="Goker M."/>
            <person name="Tindall B.J."/>
            <person name="Woyke T."/>
            <person name="Bristow J."/>
            <person name="Eisen J.A."/>
            <person name="Markowitz V."/>
            <person name="Hugenholtz P."/>
            <person name="Kyrpides N.C."/>
            <person name="Klenk H.P."/>
            <person name="Lapidus A."/>
        </authorList>
    </citation>
    <scope>NUCLEOTIDE SEQUENCE [LARGE SCALE GENOMIC DNA]</scope>
    <source>
        <strain evidence="4">DSM 17093 / CIP 108686 / LMG 22925 / RQ-24</strain>
    </source>
</reference>
<dbReference type="InterPro" id="IPR003675">
    <property type="entry name" value="Rce1/LyrA-like_dom"/>
</dbReference>
<keyword evidence="1" id="KW-0472">Membrane</keyword>
<feature type="transmembrane region" description="Helical" evidence="1">
    <location>
        <begin position="39"/>
        <end position="59"/>
    </location>
</feature>
<dbReference type="KEGG" id="tra:Trad_2566"/>
<accession>D7CTX5</accession>
<protein>
    <submittedName>
        <fullName evidence="3">Abortive infection protein</fullName>
    </submittedName>
</protein>
<dbReference type="STRING" id="649638.Trad_2566"/>
<evidence type="ECO:0000313" key="3">
    <source>
        <dbReference type="EMBL" id="ADI15672.1"/>
    </source>
</evidence>
<sequence>MMPSMRRYLPFVPSALTGLVGAVWLLLRPFELPARAGPGAILLTATLLTLLLLGAAWLLERTLPSFRFASALLERALASYGFSRLEALALATLTATAEELFFRGALLPVLGVWGQALVFGLLHPMPKRGWSYPLYTFVAGAAFGYAVLVTGSLWTSLLAHFAVNLWGLLTVSRRVRASG</sequence>
<evidence type="ECO:0000313" key="4">
    <source>
        <dbReference type="Proteomes" id="UP000000379"/>
    </source>
</evidence>
<proteinExistence type="predicted"/>
<organism evidence="3 4">
    <name type="scientific">Truepera radiovictrix (strain DSM 17093 / CIP 108686 / LMG 22925 / RQ-24)</name>
    <dbReference type="NCBI Taxonomy" id="649638"/>
    <lineage>
        <taxon>Bacteria</taxon>
        <taxon>Thermotogati</taxon>
        <taxon>Deinococcota</taxon>
        <taxon>Deinococci</taxon>
        <taxon>Trueperales</taxon>
        <taxon>Trueperaceae</taxon>
        <taxon>Truepera</taxon>
    </lineage>
</organism>
<keyword evidence="1" id="KW-0812">Transmembrane</keyword>
<gene>
    <name evidence="3" type="ordered locus">Trad_2566</name>
</gene>
<feature type="domain" description="CAAX prenyl protease 2/Lysostaphin resistance protein A-like" evidence="2">
    <location>
        <begin position="85"/>
        <end position="165"/>
    </location>
</feature>
<dbReference type="MEROPS" id="G05.A04"/>
<keyword evidence="4" id="KW-1185">Reference proteome</keyword>
<evidence type="ECO:0000259" key="2">
    <source>
        <dbReference type="Pfam" id="PF02517"/>
    </source>
</evidence>
<name>D7CTX5_TRURR</name>